<comment type="similarity">
    <text evidence="3">Belongs to the NDC80/HEC1 family.</text>
</comment>
<feature type="domain" description="Kinetochore protein NDC80 loop region" evidence="16">
    <location>
        <begin position="484"/>
        <end position="708"/>
    </location>
</feature>
<evidence type="ECO:0000256" key="10">
    <source>
        <dbReference type="ARBA" id="ARBA00023306"/>
    </source>
</evidence>
<feature type="compositionally biased region" description="Polar residues" evidence="13">
    <location>
        <begin position="1011"/>
        <end position="1022"/>
    </location>
</feature>
<evidence type="ECO:0000313" key="18">
    <source>
        <dbReference type="EMBL" id="GAO47738.1"/>
    </source>
</evidence>
<reference evidence="18 19" key="3">
    <citation type="journal article" date="2015" name="Genome Announc.">
        <title>Draft Genome Sequence of the Archiascomycetous Yeast Saitoella complicata.</title>
        <authorList>
            <person name="Yamauchi K."/>
            <person name="Kondo S."/>
            <person name="Hamamoto M."/>
            <person name="Takahashi Y."/>
            <person name="Ogura Y."/>
            <person name="Hayashi T."/>
            <person name="Nishida H."/>
        </authorList>
    </citation>
    <scope>NUCLEOTIDE SEQUENCE [LARGE SCALE GENOMIC DNA]</scope>
    <source>
        <strain evidence="18 19">NRRL Y-17804</strain>
    </source>
</reference>
<gene>
    <name evidence="18" type="ORF">G7K_1937-t1</name>
</gene>
<evidence type="ECO:0000256" key="8">
    <source>
        <dbReference type="ARBA" id="ARBA00023054"/>
    </source>
</evidence>
<keyword evidence="9" id="KW-0539">Nucleus</keyword>
<dbReference type="EMBL" id="BACD03000010">
    <property type="protein sequence ID" value="GAO47738.1"/>
    <property type="molecule type" value="Genomic_DNA"/>
</dbReference>
<keyword evidence="5" id="KW-0132">Cell division</keyword>
<feature type="domain" description="Kinetochore protein Ndc80 CH" evidence="14">
    <location>
        <begin position="152"/>
        <end position="302"/>
    </location>
</feature>
<evidence type="ECO:0000259" key="16">
    <source>
        <dbReference type="Pfam" id="PF24487"/>
    </source>
</evidence>
<dbReference type="Proteomes" id="UP000033140">
    <property type="component" value="Unassembled WGS sequence"/>
</dbReference>
<keyword evidence="8 12" id="KW-0175">Coiled coil</keyword>
<feature type="compositionally biased region" description="Polar residues" evidence="13">
    <location>
        <begin position="827"/>
        <end position="838"/>
    </location>
</feature>
<keyword evidence="19" id="KW-1185">Reference proteome</keyword>
<feature type="compositionally biased region" description="Acidic residues" evidence="13">
    <location>
        <begin position="997"/>
        <end position="1009"/>
    </location>
</feature>
<comment type="caution">
    <text evidence="18">The sequence shown here is derived from an EMBL/GenBank/DDBJ whole genome shotgun (WGS) entry which is preliminary data.</text>
</comment>
<feature type="region of interest" description="Disordered" evidence="13">
    <location>
        <begin position="614"/>
        <end position="638"/>
    </location>
</feature>
<dbReference type="PANTHER" id="PTHR10643:SF2">
    <property type="entry name" value="KINETOCHORE PROTEIN NDC80 HOMOLOG"/>
    <property type="match status" value="1"/>
</dbReference>
<sequence length="1164" mass="129279">MSVYATQLQKSKQKTVTSKSSEIKSQGVVNQFIKPFVTSGYASLFSQNLTTMSQQDSGFHRRSTLGMLSQNSQIPQPSSAMRKSGNQNPLRSSMAPQAARMSLAPPRFGRSSSGGDLAGMAGGRLSSSQGDPFRQSMGMRQSYAPAASGGRRSSVFTGGRQSIAGGMSGGFLSQSGSANATMKPKDPRPLKDRAFQQQTIENIMNYLARSNFPHDINPKGLAQPTNKDFNNVFKWLYNALDPNYQFVKKMEDEVIQCLKGIRYPFYADISRTAIQAVGNSNTWPPLLGMLGWLCDIVTATENIAVGELQSQIDPADSTASEKLFFDYLTKAYADFLAGADEFDAQQAELTAEFDRRNGEVLGEIEKLEKEVAETEAALKKLNVDQPPLDILDNERQVLTSDKQKFEKYIEHVEGKKRKFTEYNARMREEIVAKEQEIKQLAAEKSELQAQVDAQPVSPAEVDRMTAEREKLIKDLDIVQNKSDEISKVLYDREIASQKRAEVVEKLISTYNTLGYRIGVIPETAPHANGHSFELDLTAEQEDGSVNTRPDKMVNRDLRHEIRPLLTQLRADMGGKVHAQQNESLRLDDILGRVCEGLQDKRDELDTMEARIASTVEQSESLKETSAAESTRSNAEAERLERELQHVRLNAQAGVLAIEQRAQAVAIEYDTLAQEANERREEMYTQVIKVLDEVIKFKLYVQSGLETLETEVLEEQEAEMTAKMESAKLEDKGRVLEKTSFLVPSLSFCWPERTRRVSPPQPSSHSERRKKGLHSTPKNAAYRALYTRKEDRRQKSYDMVMHTRHKSLSFDPTSHSVSSSPIPRRDSGSVSTPLSTSNEPPRKRLKRSSPLSFAPSEMNTPPTSPPFSGPATDAPIANQDPVIREVLATLKANGNKPMCAKDLCDAMLKRGLNMNSNIVSTKVAGYMRKQERGTGETVLGRYSEAGFPRRTFFYLLNGAFNGGLPTPAAEHDNEELVIIDDVSDIGDDNSDNSMHEASDDEGSSQDEDDTTPSHLQGPFSSKNVGYRALSPSPDPFFPETDLGAPSSQRWTFQALTPPRESSRDGSRRFGKTEDEELEQLVARKVGRLEMGGIESPCRRLLPAVSQNEEESGEGMENGIVGGDNVEKLTLTGLDDTSMKSWSEDSQMDAVRSPEDIGVGELDNWF</sequence>
<reference evidence="18 19" key="2">
    <citation type="journal article" date="2014" name="J. Gen. Appl. Microbiol.">
        <title>The early diverging ascomycetous budding yeast Saitoella complicata has three histone deacetylases belonging to the Clr6, Hos2, and Rpd3 lineages.</title>
        <authorList>
            <person name="Nishida H."/>
            <person name="Matsumoto T."/>
            <person name="Kondo S."/>
            <person name="Hamamoto M."/>
            <person name="Yoshikawa H."/>
        </authorList>
    </citation>
    <scope>NUCLEOTIDE SEQUENCE [LARGE SCALE GENOMIC DNA]</scope>
    <source>
        <strain evidence="18 19">NRRL Y-17804</strain>
    </source>
</reference>
<dbReference type="Pfam" id="PF18077">
    <property type="entry name" value="DUF5595"/>
    <property type="match status" value="1"/>
</dbReference>
<dbReference type="InterPro" id="IPR055260">
    <property type="entry name" value="Ndc80_CH"/>
</dbReference>
<evidence type="ECO:0000256" key="12">
    <source>
        <dbReference type="SAM" id="Coils"/>
    </source>
</evidence>
<dbReference type="InterPro" id="IPR057511">
    <property type="entry name" value="WH_GDS1"/>
</dbReference>
<dbReference type="GO" id="GO:0031262">
    <property type="term" value="C:Ndc80 complex"/>
    <property type="evidence" value="ECO:0007669"/>
    <property type="project" value="InterPro"/>
</dbReference>
<feature type="region of interest" description="Disordered" evidence="13">
    <location>
        <begin position="70"/>
        <end position="189"/>
    </location>
</feature>
<evidence type="ECO:0000256" key="7">
    <source>
        <dbReference type="ARBA" id="ARBA00022838"/>
    </source>
</evidence>
<dbReference type="Pfam" id="PF03801">
    <property type="entry name" value="Ndc80_HEC"/>
    <property type="match status" value="1"/>
</dbReference>
<evidence type="ECO:0000259" key="14">
    <source>
        <dbReference type="Pfam" id="PF03801"/>
    </source>
</evidence>
<reference evidence="18 19" key="1">
    <citation type="journal article" date="2011" name="J. Gen. Appl. Microbiol.">
        <title>Draft genome sequencing of the enigmatic yeast Saitoella complicata.</title>
        <authorList>
            <person name="Nishida H."/>
            <person name="Hamamoto M."/>
            <person name="Sugiyama J."/>
        </authorList>
    </citation>
    <scope>NUCLEOTIDE SEQUENCE [LARGE SCALE GENOMIC DNA]</scope>
    <source>
        <strain evidence="18 19">NRRL Y-17804</strain>
    </source>
</reference>
<feature type="region of interest" description="Disordered" evidence="13">
    <location>
        <begin position="752"/>
        <end position="779"/>
    </location>
</feature>
<feature type="region of interest" description="Disordered" evidence="13">
    <location>
        <begin position="807"/>
        <end position="875"/>
    </location>
</feature>
<comment type="subcellular location">
    <subcellularLocation>
        <location evidence="2">Chromosome</location>
        <location evidence="2">Centromere</location>
        <location evidence="2">Kinetochore</location>
    </subcellularLocation>
    <subcellularLocation>
        <location evidence="1">Nucleus</location>
    </subcellularLocation>
</comment>
<protein>
    <submittedName>
        <fullName evidence="18">Uncharacterized protein</fullName>
    </submittedName>
</protein>
<evidence type="ECO:0000256" key="3">
    <source>
        <dbReference type="ARBA" id="ARBA00007050"/>
    </source>
</evidence>
<evidence type="ECO:0000256" key="9">
    <source>
        <dbReference type="ARBA" id="ARBA00023242"/>
    </source>
</evidence>
<dbReference type="InterPro" id="IPR040967">
    <property type="entry name" value="DUF5595"/>
</dbReference>
<feature type="compositionally biased region" description="Polar residues" evidence="13">
    <location>
        <begin position="1044"/>
        <end position="1053"/>
    </location>
</feature>
<feature type="coiled-coil region" evidence="12">
    <location>
        <begin position="357"/>
        <end position="384"/>
    </location>
</feature>
<feature type="compositionally biased region" description="Polar residues" evidence="13">
    <location>
        <begin position="809"/>
        <end position="820"/>
    </location>
</feature>
<evidence type="ECO:0000256" key="2">
    <source>
        <dbReference type="ARBA" id="ARBA00004629"/>
    </source>
</evidence>
<feature type="compositionally biased region" description="Polar residues" evidence="13">
    <location>
        <begin position="171"/>
        <end position="180"/>
    </location>
</feature>
<evidence type="ECO:0000256" key="13">
    <source>
        <dbReference type="SAM" id="MobiDB-lite"/>
    </source>
</evidence>
<dbReference type="GO" id="GO:0051301">
    <property type="term" value="P:cell division"/>
    <property type="evidence" value="ECO:0007669"/>
    <property type="project" value="UniProtKB-KW"/>
</dbReference>
<feature type="region of interest" description="Disordered" evidence="13">
    <location>
        <begin position="982"/>
        <end position="1074"/>
    </location>
</feature>
<keyword evidence="7" id="KW-0995">Kinetochore</keyword>
<dbReference type="Pfam" id="PF24487">
    <property type="entry name" value="NDC80_loop"/>
    <property type="match status" value="1"/>
</dbReference>
<dbReference type="PANTHER" id="PTHR10643">
    <property type="entry name" value="KINETOCHORE PROTEIN NDC80"/>
    <property type="match status" value="1"/>
</dbReference>
<evidence type="ECO:0000256" key="11">
    <source>
        <dbReference type="ARBA" id="ARBA00023328"/>
    </source>
</evidence>
<evidence type="ECO:0000256" key="4">
    <source>
        <dbReference type="ARBA" id="ARBA00022454"/>
    </source>
</evidence>
<organism evidence="18 19">
    <name type="scientific">Saitoella complicata (strain BCRC 22490 / CBS 7301 / JCM 7358 / NBRC 10748 / NRRL Y-17804)</name>
    <dbReference type="NCBI Taxonomy" id="698492"/>
    <lineage>
        <taxon>Eukaryota</taxon>
        <taxon>Fungi</taxon>
        <taxon>Dikarya</taxon>
        <taxon>Ascomycota</taxon>
        <taxon>Taphrinomycotina</taxon>
        <taxon>Taphrinomycotina incertae sedis</taxon>
        <taxon>Saitoella</taxon>
    </lineage>
</organism>
<evidence type="ECO:0000313" key="19">
    <source>
        <dbReference type="Proteomes" id="UP000033140"/>
    </source>
</evidence>
<evidence type="ECO:0000256" key="5">
    <source>
        <dbReference type="ARBA" id="ARBA00022618"/>
    </source>
</evidence>
<feature type="domain" description="DUF5595" evidence="15">
    <location>
        <begin position="316"/>
        <end position="369"/>
    </location>
</feature>
<dbReference type="Gene3D" id="1.10.418.30">
    <property type="entry name" value="Ncd80 complex, Ncd80 subunit"/>
    <property type="match status" value="1"/>
</dbReference>
<keyword evidence="10" id="KW-0131">Cell cycle</keyword>
<dbReference type="GO" id="GO:0005634">
    <property type="term" value="C:nucleus"/>
    <property type="evidence" value="ECO:0007669"/>
    <property type="project" value="UniProtKB-SubCell"/>
</dbReference>
<name>A0A0E9ND58_SAICN</name>
<feature type="compositionally biased region" description="Polar residues" evidence="13">
    <location>
        <begin position="70"/>
        <end position="95"/>
    </location>
</feature>
<feature type="coiled-coil region" evidence="12">
    <location>
        <begin position="423"/>
        <end position="481"/>
    </location>
</feature>
<evidence type="ECO:0000256" key="1">
    <source>
        <dbReference type="ARBA" id="ARBA00004123"/>
    </source>
</evidence>
<feature type="region of interest" description="Disordered" evidence="13">
    <location>
        <begin position="1107"/>
        <end position="1155"/>
    </location>
</feature>
<dbReference type="InterPro" id="IPR057091">
    <property type="entry name" value="NDC80_loop"/>
</dbReference>
<feature type="compositionally biased region" description="Basic and acidic residues" evidence="13">
    <location>
        <begin position="1059"/>
        <end position="1071"/>
    </location>
</feature>
<evidence type="ECO:0000259" key="15">
    <source>
        <dbReference type="Pfam" id="PF18077"/>
    </source>
</evidence>
<evidence type="ECO:0000259" key="17">
    <source>
        <dbReference type="Pfam" id="PF25318"/>
    </source>
</evidence>
<dbReference type="AlphaFoldDB" id="A0A0E9ND58"/>
<dbReference type="Gene3D" id="6.10.250.1950">
    <property type="match status" value="1"/>
</dbReference>
<keyword evidence="6" id="KW-0498">Mitosis</keyword>
<keyword evidence="11" id="KW-0137">Centromere</keyword>
<feature type="domain" description="GDS1 winged helix" evidence="17">
    <location>
        <begin position="876"/>
        <end position="956"/>
    </location>
</feature>
<dbReference type="InterPro" id="IPR005550">
    <property type="entry name" value="Kinetochore_Ndc80"/>
</dbReference>
<dbReference type="STRING" id="698492.A0A0E9ND58"/>
<dbReference type="FunFam" id="1.10.418.30:FF:000001">
    <property type="entry name" value="Probable kinetochore protein ndc80"/>
    <property type="match status" value="1"/>
</dbReference>
<keyword evidence="4" id="KW-0158">Chromosome</keyword>
<accession>A0A0E9ND58</accession>
<dbReference type="GO" id="GO:0051315">
    <property type="term" value="P:attachment of mitotic spindle microtubules to kinetochore"/>
    <property type="evidence" value="ECO:0007669"/>
    <property type="project" value="InterPro"/>
</dbReference>
<evidence type="ECO:0000256" key="6">
    <source>
        <dbReference type="ARBA" id="ARBA00022776"/>
    </source>
</evidence>
<dbReference type="Pfam" id="PF25318">
    <property type="entry name" value="WHD_GDS1"/>
    <property type="match status" value="1"/>
</dbReference>
<dbReference type="InterPro" id="IPR038273">
    <property type="entry name" value="Ndc80_sf"/>
</dbReference>
<proteinExistence type="inferred from homology"/>